<gene>
    <name evidence="1" type="ORF">PIB30_102067</name>
</gene>
<keyword evidence="2" id="KW-1185">Reference proteome</keyword>
<protein>
    <submittedName>
        <fullName evidence="1">Uncharacterized protein</fullName>
    </submittedName>
</protein>
<name>A0ABU6ZW97_9FABA</name>
<comment type="caution">
    <text evidence="1">The sequence shown here is derived from an EMBL/GenBank/DDBJ whole genome shotgun (WGS) entry which is preliminary data.</text>
</comment>
<proteinExistence type="predicted"/>
<organism evidence="1 2">
    <name type="scientific">Stylosanthes scabra</name>
    <dbReference type="NCBI Taxonomy" id="79078"/>
    <lineage>
        <taxon>Eukaryota</taxon>
        <taxon>Viridiplantae</taxon>
        <taxon>Streptophyta</taxon>
        <taxon>Embryophyta</taxon>
        <taxon>Tracheophyta</taxon>
        <taxon>Spermatophyta</taxon>
        <taxon>Magnoliopsida</taxon>
        <taxon>eudicotyledons</taxon>
        <taxon>Gunneridae</taxon>
        <taxon>Pentapetalae</taxon>
        <taxon>rosids</taxon>
        <taxon>fabids</taxon>
        <taxon>Fabales</taxon>
        <taxon>Fabaceae</taxon>
        <taxon>Papilionoideae</taxon>
        <taxon>50 kb inversion clade</taxon>
        <taxon>dalbergioids sensu lato</taxon>
        <taxon>Dalbergieae</taxon>
        <taxon>Pterocarpus clade</taxon>
        <taxon>Stylosanthes</taxon>
    </lineage>
</organism>
<evidence type="ECO:0000313" key="1">
    <source>
        <dbReference type="EMBL" id="MED6226283.1"/>
    </source>
</evidence>
<evidence type="ECO:0000313" key="2">
    <source>
        <dbReference type="Proteomes" id="UP001341840"/>
    </source>
</evidence>
<sequence>GYYMIRCTCWIVGNRLFEKICRITTNNNHPNTVNLTPPINHEIHKKQRYQPLHTRQAYPTNFPVNTFPTTYEEALRTFHQENKEMREAQKKTKTQLTNVTELLNKFTNQVTVDATYPHDS</sequence>
<feature type="non-terminal residue" evidence="1">
    <location>
        <position position="1"/>
    </location>
</feature>
<accession>A0ABU6ZW97</accession>
<reference evidence="1 2" key="1">
    <citation type="journal article" date="2023" name="Plants (Basel)">
        <title>Bridging the Gap: Combining Genomics and Transcriptomics Approaches to Understand Stylosanthes scabra, an Orphan Legume from the Brazilian Caatinga.</title>
        <authorList>
            <person name="Ferreira-Neto J.R.C."/>
            <person name="da Silva M.D."/>
            <person name="Binneck E."/>
            <person name="de Melo N.F."/>
            <person name="da Silva R.H."/>
            <person name="de Melo A.L.T.M."/>
            <person name="Pandolfi V."/>
            <person name="Bustamante F.O."/>
            <person name="Brasileiro-Vidal A.C."/>
            <person name="Benko-Iseppon A.M."/>
        </authorList>
    </citation>
    <scope>NUCLEOTIDE SEQUENCE [LARGE SCALE GENOMIC DNA]</scope>
    <source>
        <tissue evidence="1">Leaves</tissue>
    </source>
</reference>
<dbReference type="EMBL" id="JASCZI010274944">
    <property type="protein sequence ID" value="MED6226283.1"/>
    <property type="molecule type" value="Genomic_DNA"/>
</dbReference>
<dbReference type="Proteomes" id="UP001341840">
    <property type="component" value="Unassembled WGS sequence"/>
</dbReference>